<dbReference type="OrthoDB" id="8911739at2"/>
<gene>
    <name evidence="2" type="ORF">EZ313_14030</name>
</gene>
<dbReference type="EMBL" id="SMLM01000002">
    <property type="protein sequence ID" value="TFZ02382.1"/>
    <property type="molecule type" value="Genomic_DNA"/>
</dbReference>
<organism evidence="2 3">
    <name type="scientific">Ramlibacter henchirensis</name>
    <dbReference type="NCBI Taxonomy" id="204072"/>
    <lineage>
        <taxon>Bacteria</taxon>
        <taxon>Pseudomonadati</taxon>
        <taxon>Pseudomonadota</taxon>
        <taxon>Betaproteobacteria</taxon>
        <taxon>Burkholderiales</taxon>
        <taxon>Comamonadaceae</taxon>
        <taxon>Ramlibacter</taxon>
    </lineage>
</organism>
<accession>A0A4Z0BUH1</accession>
<feature type="region of interest" description="Disordered" evidence="1">
    <location>
        <begin position="1"/>
        <end position="59"/>
    </location>
</feature>
<reference evidence="2 3" key="1">
    <citation type="submission" date="2019-03" db="EMBL/GenBank/DDBJ databases">
        <title>Ramlibacter henchirensis DSM 14656, whole genome shotgun sequence.</title>
        <authorList>
            <person name="Zhang X."/>
            <person name="Feng G."/>
            <person name="Zhu H."/>
        </authorList>
    </citation>
    <scope>NUCLEOTIDE SEQUENCE [LARGE SCALE GENOMIC DNA]</scope>
    <source>
        <strain evidence="2 3">DSM 14656</strain>
    </source>
</reference>
<feature type="compositionally biased region" description="Basic and acidic residues" evidence="1">
    <location>
        <begin position="31"/>
        <end position="50"/>
    </location>
</feature>
<evidence type="ECO:0000313" key="2">
    <source>
        <dbReference type="EMBL" id="TFZ02382.1"/>
    </source>
</evidence>
<dbReference type="AlphaFoldDB" id="A0A4Z0BUH1"/>
<comment type="caution">
    <text evidence="2">The sequence shown here is derived from an EMBL/GenBank/DDBJ whole genome shotgun (WGS) entry which is preliminary data.</text>
</comment>
<name>A0A4Z0BUH1_9BURK</name>
<dbReference type="Proteomes" id="UP000298180">
    <property type="component" value="Unassembled WGS sequence"/>
</dbReference>
<dbReference type="RefSeq" id="WP_135263909.1">
    <property type="nucleotide sequence ID" value="NZ_SMLM01000002.1"/>
</dbReference>
<evidence type="ECO:0000313" key="3">
    <source>
        <dbReference type="Proteomes" id="UP000298180"/>
    </source>
</evidence>
<proteinExistence type="predicted"/>
<evidence type="ECO:0000256" key="1">
    <source>
        <dbReference type="SAM" id="MobiDB-lite"/>
    </source>
</evidence>
<sequence length="59" mass="6513">MNKPASAPDTMPPHELPPPEKDEVPEGTNDTIHHPDDQAGKHPAREDQKPRSPYVHGNT</sequence>
<protein>
    <submittedName>
        <fullName evidence="2">Uncharacterized protein</fullName>
    </submittedName>
</protein>
<keyword evidence="3" id="KW-1185">Reference proteome</keyword>